<proteinExistence type="predicted"/>
<keyword evidence="3" id="KW-0223">Dioxygenase</keyword>
<dbReference type="InterPro" id="IPR013815">
    <property type="entry name" value="ATP_grasp_subdomain_1"/>
</dbReference>
<dbReference type="InterPro" id="IPR004981">
    <property type="entry name" value="Trp_2_3_dOase"/>
</dbReference>
<evidence type="ECO:0000259" key="1">
    <source>
        <dbReference type="Pfam" id="PF00391"/>
    </source>
</evidence>
<dbReference type="SUPFAM" id="SSF140959">
    <property type="entry name" value="Indolic compounds 2,3-dioxygenase-like"/>
    <property type="match status" value="1"/>
</dbReference>
<evidence type="ECO:0000259" key="2">
    <source>
        <dbReference type="Pfam" id="PF01326"/>
    </source>
</evidence>
<sequence>MATEYGSYLDVDSLLEHVKPRTSVPDEYLFIVTHQALELWFAEALHEIDQITGHLAEDRVTAARNGLLRLHRIVALWMAHMDVLDTMPSTEFAAFRGDLGGASGMQSGQFRELELASGATTDGVMRIAHAVGSADARITERTTRVSLREAFLELVERAGQTVRGLYEAGGPPTELRALADDLVEYDLLFSQWRYRHCLMVMRAIGFSPGTGGSSGFTYLKKTLENWFFPELWSARRMSDNTQDGSPLVVMLDGSVAADRGLLGGKGWGLQQMGELGIPVPPAFTLTTAACHQFYASGNQVSDALWAEVLEHLEALERRTGARFGATPPLLVSVRSGAPVSMPGMMDTLLNVGLTPAAVDWLRTSGAEESLLTELVDSQEELPADREEALAQLKVAVSRVFESWHSDRAQVYREANGIPDGLGTGVTVQAMVFGNRDARSGTGVYMTRNPITGEPVPFGEWLARAQGEELVSGKRTPEPLTALNDQQPEVYRQLVTIGKRLERSRRSVLEIEFTVESGVLYLLQVRDSSASGLAAAHWAVDLVHEGLIDIQEALSRVPADWEPAVSGGSGLGGEVARGLGVSQGIATGYVVDSADEAADLAEAGKPVVLARPTTSPHDIHGFLVAAAVITERGGSTSHAAVVGRQIGLPCVVGCGDGVIENLVGKLVTVDGTRGTVHEGEAAVAGESRHSTQIECLLRWRSEAVAAS</sequence>
<name>A0A1H3PFV7_9PSEU</name>
<accession>A0A1H3PFV7</accession>
<feature type="domain" description="Pyruvate phosphate dikinase AMP/ATP-binding" evidence="2">
    <location>
        <begin position="299"/>
        <end position="486"/>
    </location>
</feature>
<dbReference type="Pfam" id="PF01326">
    <property type="entry name" value="PPDK_N"/>
    <property type="match status" value="2"/>
</dbReference>
<dbReference type="GO" id="GO:0019441">
    <property type="term" value="P:L-tryptophan catabolic process to kynurenine"/>
    <property type="evidence" value="ECO:0007669"/>
    <property type="project" value="InterPro"/>
</dbReference>
<dbReference type="Gene3D" id="3.30.1490.20">
    <property type="entry name" value="ATP-grasp fold, A domain"/>
    <property type="match status" value="1"/>
</dbReference>
<dbReference type="InterPro" id="IPR008279">
    <property type="entry name" value="PEP-util_enz_mobile_dom"/>
</dbReference>
<organism evidence="3 4">
    <name type="scientific">Amycolatopsis xylanica</name>
    <dbReference type="NCBI Taxonomy" id="589385"/>
    <lineage>
        <taxon>Bacteria</taxon>
        <taxon>Bacillati</taxon>
        <taxon>Actinomycetota</taxon>
        <taxon>Actinomycetes</taxon>
        <taxon>Pseudonocardiales</taxon>
        <taxon>Pseudonocardiaceae</taxon>
        <taxon>Amycolatopsis</taxon>
    </lineage>
</organism>
<dbReference type="Proteomes" id="UP000199515">
    <property type="component" value="Unassembled WGS sequence"/>
</dbReference>
<keyword evidence="3" id="KW-0560">Oxidoreductase</keyword>
<dbReference type="SUPFAM" id="SSF56059">
    <property type="entry name" value="Glutathione synthetase ATP-binding domain-like"/>
    <property type="match status" value="1"/>
</dbReference>
<dbReference type="InterPro" id="IPR037217">
    <property type="entry name" value="Trp/Indoleamine_2_3_dOase-like"/>
</dbReference>
<dbReference type="GO" id="GO:0004833">
    <property type="term" value="F:L-tryptophan 2,3-dioxygenase activity"/>
    <property type="evidence" value="ECO:0007669"/>
    <property type="project" value="InterPro"/>
</dbReference>
<dbReference type="NCBIfam" id="NF004531">
    <property type="entry name" value="PRK05878.1"/>
    <property type="match status" value="1"/>
</dbReference>
<dbReference type="InterPro" id="IPR036637">
    <property type="entry name" value="Phosphohistidine_dom_sf"/>
</dbReference>
<dbReference type="GO" id="GO:0050242">
    <property type="term" value="F:pyruvate, phosphate dikinase activity"/>
    <property type="evidence" value="ECO:0007669"/>
    <property type="project" value="InterPro"/>
</dbReference>
<dbReference type="RefSeq" id="WP_091295572.1">
    <property type="nucleotide sequence ID" value="NZ_FNON01000008.1"/>
</dbReference>
<evidence type="ECO:0000313" key="3">
    <source>
        <dbReference type="EMBL" id="SDY99928.1"/>
    </source>
</evidence>
<dbReference type="InterPro" id="IPR002192">
    <property type="entry name" value="PPDK_AMP/ATP-bd"/>
</dbReference>
<gene>
    <name evidence="3" type="ORF">SAMN05421504_108194</name>
</gene>
<dbReference type="GO" id="GO:0046872">
    <property type="term" value="F:metal ion binding"/>
    <property type="evidence" value="ECO:0007669"/>
    <property type="project" value="InterPro"/>
</dbReference>
<dbReference type="STRING" id="589385.SAMN05421504_108194"/>
<feature type="domain" description="PEP-utilising enzyme mobile" evidence="1">
    <location>
        <begin position="604"/>
        <end position="673"/>
    </location>
</feature>
<dbReference type="Gene3D" id="1.10.189.10">
    <property type="entry name" value="Pyruvate Phosphate Dikinase, domain 2"/>
    <property type="match status" value="1"/>
</dbReference>
<dbReference type="OrthoDB" id="9765468at2"/>
<dbReference type="AlphaFoldDB" id="A0A1H3PFV7"/>
<dbReference type="GO" id="GO:0005524">
    <property type="term" value="F:ATP binding"/>
    <property type="evidence" value="ECO:0007669"/>
    <property type="project" value="InterPro"/>
</dbReference>
<dbReference type="Pfam" id="PF03301">
    <property type="entry name" value="Trp_dioxygenase"/>
    <property type="match status" value="2"/>
</dbReference>
<feature type="domain" description="Pyruvate phosphate dikinase AMP/ATP-binding" evidence="2">
    <location>
        <begin position="261"/>
        <end position="298"/>
    </location>
</feature>
<dbReference type="InterPro" id="IPR010121">
    <property type="entry name" value="Pyruvate_phosphate_dikinase"/>
</dbReference>
<dbReference type="PANTHER" id="PTHR22931">
    <property type="entry name" value="PHOSPHOENOLPYRUVATE DIKINASE-RELATED"/>
    <property type="match status" value="1"/>
</dbReference>
<dbReference type="Gene3D" id="3.50.30.10">
    <property type="entry name" value="Phosphohistidine domain"/>
    <property type="match status" value="1"/>
</dbReference>
<dbReference type="Pfam" id="PF00391">
    <property type="entry name" value="PEP-utilizers"/>
    <property type="match status" value="1"/>
</dbReference>
<dbReference type="Gene3D" id="3.30.470.20">
    <property type="entry name" value="ATP-grasp fold, B domain"/>
    <property type="match status" value="1"/>
</dbReference>
<reference evidence="3 4" key="1">
    <citation type="submission" date="2016-10" db="EMBL/GenBank/DDBJ databases">
        <authorList>
            <person name="de Groot N.N."/>
        </authorList>
    </citation>
    <scope>NUCLEOTIDE SEQUENCE [LARGE SCALE GENOMIC DNA]</scope>
    <source>
        <strain evidence="3 4">CPCC 202699</strain>
    </source>
</reference>
<evidence type="ECO:0000313" key="4">
    <source>
        <dbReference type="Proteomes" id="UP000199515"/>
    </source>
</evidence>
<protein>
    <submittedName>
        <fullName evidence="3">Tryptophan 2,3-dioxygenase</fullName>
    </submittedName>
</protein>
<dbReference type="EMBL" id="FNON01000008">
    <property type="protein sequence ID" value="SDY99928.1"/>
    <property type="molecule type" value="Genomic_DNA"/>
</dbReference>
<dbReference type="PANTHER" id="PTHR22931:SF9">
    <property type="entry name" value="PYRUVATE, PHOSPHATE DIKINASE 1, CHLOROPLASTIC"/>
    <property type="match status" value="1"/>
</dbReference>
<dbReference type="GO" id="GO:0016301">
    <property type="term" value="F:kinase activity"/>
    <property type="evidence" value="ECO:0007669"/>
    <property type="project" value="InterPro"/>
</dbReference>
<dbReference type="SUPFAM" id="SSF52009">
    <property type="entry name" value="Phosphohistidine domain"/>
    <property type="match status" value="1"/>
</dbReference>
<dbReference type="GO" id="GO:0020037">
    <property type="term" value="F:heme binding"/>
    <property type="evidence" value="ECO:0007669"/>
    <property type="project" value="InterPro"/>
</dbReference>
<dbReference type="Gene3D" id="1.20.58.480">
    <property type="match status" value="1"/>
</dbReference>
<keyword evidence="4" id="KW-1185">Reference proteome</keyword>